<accession>A0A0F9K0D9</accession>
<dbReference type="GO" id="GO:0006189">
    <property type="term" value="P:'de novo' IMP biosynthetic process"/>
    <property type="evidence" value="ECO:0007669"/>
    <property type="project" value="InterPro"/>
</dbReference>
<dbReference type="EMBL" id="LAZR01014874">
    <property type="protein sequence ID" value="KKM15578.1"/>
    <property type="molecule type" value="Genomic_DNA"/>
</dbReference>
<proteinExistence type="predicted"/>
<evidence type="ECO:0000313" key="2">
    <source>
        <dbReference type="EMBL" id="KKM15578.1"/>
    </source>
</evidence>
<dbReference type="SMART" id="SM01001">
    <property type="entry name" value="AIRC"/>
    <property type="match status" value="1"/>
</dbReference>
<dbReference type="InterPro" id="IPR000031">
    <property type="entry name" value="PurE_dom"/>
</dbReference>
<gene>
    <name evidence="2" type="ORF">LCGC14_1694640</name>
</gene>
<organism evidence="2">
    <name type="scientific">marine sediment metagenome</name>
    <dbReference type="NCBI Taxonomy" id="412755"/>
    <lineage>
        <taxon>unclassified sequences</taxon>
        <taxon>metagenomes</taxon>
        <taxon>ecological metagenomes</taxon>
    </lineage>
</organism>
<feature type="domain" description="PurE" evidence="1">
    <location>
        <begin position="125"/>
        <end position="259"/>
    </location>
</feature>
<comment type="caution">
    <text evidence="2">The sequence shown here is derived from an EMBL/GenBank/DDBJ whole genome shotgun (WGS) entry which is preliminary data.</text>
</comment>
<dbReference type="InterPro" id="IPR039476">
    <property type="entry name" value="P2CMN_synthase_LarB"/>
</dbReference>
<dbReference type="GO" id="GO:0016787">
    <property type="term" value="F:hydrolase activity"/>
    <property type="evidence" value="ECO:0007669"/>
    <property type="project" value="InterPro"/>
</dbReference>
<sequence length="261" mass="27803">MSEIKDILRNLLENKISLEDAEKLLKVNIVEEIGELAKLDIFRKTRTGIPEVIFAQNKDPQILMDIISGFLKNKKFAIISRFTEEQKNLISENLGNNADYIIEINSLGKIIVIKEKSFKFNKKGGVVGIITAGSSDIPVATEANVIAEVMGSKVITSFDVGISGIHRIFEPLSNMIKKGVHVIIVCAGMEGTLPGVVAALVDVPVIGVPISSGYGIGEKGKGALITMLQSCSPGLLVVNIDNGFGAGASAALIANKTAEKS</sequence>
<dbReference type="PANTHER" id="PTHR43064">
    <property type="entry name" value="PHOSPHORIBOSYLAMINOIMIDAZOLE CARBOXYLASE-RELATED"/>
    <property type="match status" value="1"/>
</dbReference>
<evidence type="ECO:0000259" key="1">
    <source>
        <dbReference type="SMART" id="SM01001"/>
    </source>
</evidence>
<dbReference type="NCBIfam" id="NF033503">
    <property type="entry name" value="LarB"/>
    <property type="match status" value="1"/>
</dbReference>
<protein>
    <recommendedName>
        <fullName evidence="1">PurE domain-containing protein</fullName>
    </recommendedName>
</protein>
<dbReference type="Gene3D" id="3.40.50.1970">
    <property type="match status" value="1"/>
</dbReference>
<reference evidence="2" key="1">
    <citation type="journal article" date="2015" name="Nature">
        <title>Complex archaea that bridge the gap between prokaryotes and eukaryotes.</title>
        <authorList>
            <person name="Spang A."/>
            <person name="Saw J.H."/>
            <person name="Jorgensen S.L."/>
            <person name="Zaremba-Niedzwiedzka K."/>
            <person name="Martijn J."/>
            <person name="Lind A.E."/>
            <person name="van Eijk R."/>
            <person name="Schleper C."/>
            <person name="Guy L."/>
            <person name="Ettema T.J."/>
        </authorList>
    </citation>
    <scope>NUCLEOTIDE SEQUENCE</scope>
</reference>
<dbReference type="Pfam" id="PF00731">
    <property type="entry name" value="AIRC"/>
    <property type="match status" value="1"/>
</dbReference>
<name>A0A0F9K0D9_9ZZZZ</name>
<dbReference type="SUPFAM" id="SSF52255">
    <property type="entry name" value="N5-CAIR mutase (phosphoribosylaminoimidazole carboxylase, PurE)"/>
    <property type="match status" value="1"/>
</dbReference>
<dbReference type="AlphaFoldDB" id="A0A0F9K0D9"/>
<dbReference type="PANTHER" id="PTHR43064:SF1">
    <property type="entry name" value="SLL1489 PROTEIN"/>
    <property type="match status" value="1"/>
</dbReference>